<sequence length="192" mass="22811">MRFVNLLFTLLVITSTRQAYANPVDDLEAAQLRAREVLEHRLNVCDRFRKIEANWFDFWLQSQSVEVRKKAIWDLYRRANERCYGAERDAYSIALIKYTAITGDRTLLDDWISFYDDPGLKRDIQLPIPEIEYEKQLERLTLLPAFYMPFDTISSRDAIAPDQEWLLYQTVRRTFQRTPYIKGLIINGLHIQ</sequence>
<organism evidence="2 3">
    <name type="scientific">Enterobacter sichuanensis</name>
    <dbReference type="NCBI Taxonomy" id="2071710"/>
    <lineage>
        <taxon>Bacteria</taxon>
        <taxon>Pseudomonadati</taxon>
        <taxon>Pseudomonadota</taxon>
        <taxon>Gammaproteobacteria</taxon>
        <taxon>Enterobacterales</taxon>
        <taxon>Enterobacteriaceae</taxon>
        <taxon>Enterobacter</taxon>
        <taxon>Enterobacter cloacae complex</taxon>
    </lineage>
</organism>
<comment type="caution">
    <text evidence="2">The sequence shown here is derived from an EMBL/GenBank/DDBJ whole genome shotgun (WGS) entry which is preliminary data.</text>
</comment>
<evidence type="ECO:0000313" key="3">
    <source>
        <dbReference type="Proteomes" id="UP000033352"/>
    </source>
</evidence>
<feature type="chain" id="PRO_5002448784" description="Tail fiber assembly protein" evidence="1">
    <location>
        <begin position="22"/>
        <end position="192"/>
    </location>
</feature>
<dbReference type="OrthoDB" id="6631299at2"/>
<proteinExistence type="predicted"/>
<dbReference type="AlphaFoldDB" id="A0A0F1B3K4"/>
<evidence type="ECO:0000313" key="2">
    <source>
        <dbReference type="EMBL" id="KJN28966.1"/>
    </source>
</evidence>
<gene>
    <name evidence="2" type="ORF">SS37_07450</name>
</gene>
<evidence type="ECO:0008006" key="4">
    <source>
        <dbReference type="Google" id="ProtNLM"/>
    </source>
</evidence>
<keyword evidence="1" id="KW-0732">Signal</keyword>
<reference evidence="2 3" key="1">
    <citation type="submission" date="2015-03" db="EMBL/GenBank/DDBJ databases">
        <authorList>
            <person name="McCorrison J."/>
            <person name="Sanka R."/>
            <person name="Adams M."/>
            <person name="Brinkac L."/>
            <person name="Nierman W."/>
            <person name="Sutton G."/>
            <person name="Nelson K."/>
            <person name="Kiedrowski L."/>
            <person name="Guerrero D."/>
            <person name="Bonomo R."/>
        </authorList>
    </citation>
    <scope>NUCLEOTIDE SEQUENCE [LARGE SCALE GENOMIC DNA]</scope>
    <source>
        <strain evidence="2 3">35699</strain>
    </source>
</reference>
<protein>
    <recommendedName>
        <fullName evidence="4">Tail fiber assembly protein</fullName>
    </recommendedName>
</protein>
<dbReference type="EMBL" id="JZYX01000012">
    <property type="protein sequence ID" value="KJN28966.1"/>
    <property type="molecule type" value="Genomic_DNA"/>
</dbReference>
<evidence type="ECO:0000256" key="1">
    <source>
        <dbReference type="SAM" id="SignalP"/>
    </source>
</evidence>
<dbReference type="Proteomes" id="UP000033352">
    <property type="component" value="Unassembled WGS sequence"/>
</dbReference>
<accession>A0A0F1B3K4</accession>
<dbReference type="RefSeq" id="WP_045285158.1">
    <property type="nucleotide sequence ID" value="NZ_JABUMZ010000012.1"/>
</dbReference>
<dbReference type="PATRIC" id="fig|1619248.3.peg.479"/>
<feature type="signal peptide" evidence="1">
    <location>
        <begin position="1"/>
        <end position="21"/>
    </location>
</feature>
<name>A0A0F1B3K4_9ENTR</name>